<evidence type="ECO:0000256" key="5">
    <source>
        <dbReference type="ARBA" id="ARBA00022692"/>
    </source>
</evidence>
<dbReference type="SUPFAM" id="SSF52540">
    <property type="entry name" value="P-loop containing nucleoside triphosphate hydrolases"/>
    <property type="match status" value="1"/>
</dbReference>
<evidence type="ECO:0000256" key="9">
    <source>
        <dbReference type="ARBA" id="ARBA00022805"/>
    </source>
</evidence>
<evidence type="ECO:0000256" key="7">
    <source>
        <dbReference type="ARBA" id="ARBA00022741"/>
    </source>
</evidence>
<dbReference type="EMBL" id="GHES01043766">
    <property type="protein sequence ID" value="MPA74325.1"/>
    <property type="molecule type" value="Transcribed_RNA"/>
</dbReference>
<dbReference type="InterPro" id="IPR006703">
    <property type="entry name" value="G_AIG1"/>
</dbReference>
<keyword evidence="7" id="KW-0547">Nucleotide-binding</keyword>
<sequence>MDSKPHGVSLSTTQATPSPPEVYPKVSLSSSSGSSFRIRAPPTIDSDFEISISTNGKKNSTSSSDSGFESDGFLSGEDGFETASEKPFVADPDDETLEDTDYVEEFVVARPCLTDSDEEITEESCGVEEYGASRPFVADTDEETLGTAMGEEDECAPLIEPAVVNIGILSPPKLVMPIAQLSGDSDDDAVGNEEVEDDGFSGAVRVPSIGVLEGINSAPRVKVLRVEEREEDESEFEPAFGVEVGEDSISGDVVSGFFGGSSEECIVVNDSISAELIEDNIPSENLKLDEGVKHSVKEIQELESMERQKIKLNCADLIVDDDETEDTILMGLEASVVEDVDDGRVSKISGVEVLERSGELGMGSDLTNCVTEETIDSKLFKGNAAVTQVVEQSCPETVEPNLQEMEVEVAEENNVNCGAEVRNSENNGVDVSDSVILCQGRDSERSENKIEQNTDLGVELHDSVAATGENEIQNMERISFSEPNPTQDAKCFGNGESPGTTEGYVVEDGLHSKSSTLEPASLGSSLDPEVKVEKEDEADHDPDKIEEEEEVSLSDDDAEDLIFGVSDTAQQIMKEFEQRLAPTSLLSGESSEDHSERIDGQIVADLDEEVDTDGESEVKEVFDSAALAALLKAATGAGSDGSSVTFTSGDGSRVLSLERPAGLSSSFRSLRPNSQPNRPNLFTPSELMVRGESEEDLSEEEKRKLEKIQLIRVKFLRLVQRLSRSHEDSIVAQVLYRLVLVAGRPSSQAFSLESAKRTAMELEAEGKSGLNFSLNILVIGKTGVGKSATINSIFGEERAMIDAFEPATTTVKEIVGTIDGVQVKVLDTPGLRSSLTEQSFNRKILSSVKKFMKKCPPDIVLYVDRVDMQTRDLNDLPLLRSITSSLGSSIWHNAIVTLTHAASTPPDGLSGSPLSYDVFVAQRSRVVQQLISQAVGDLRMMNSSLMNPVSLVENHPFCRKDGDGDKVLPNGESWRSQLLLLCYSMKILAEANSLVKTKDPFDHRKLFGFRVHSPPLPYLLSSLLQSHAHPKLSADQGGENVDSDIELGDLSDSDQEDEDEYDQLPPFKPLRRSQIAKLSKEQRKAYFEEYDYRVKLLQKKQWREEVKRLREMKTKGKDGGNDYGFTGEDEDQENGSPAAAVAVPLPDMVLPPSFDGDNPVYRYRFLEPTSQLLTRPVLDIHAWDHDCGYDGVSIEESLAIAGRFPAVIAVQMTKDKKEFNIHLDSSVAAKFGENGSSMAGFDIQAIGKQLAYILKGETKIKNFKVNKTAAGLSVTFLGENVATGLKIEDQIVVGKRLVLSASSGVIQSQGDVAYGANLEVRIREKDFPTGQEDQTTLGLSLMKWRGGLIWGGNLQSQFSLGRSSKMVVRAGLNNKLSGQVSVRTSNSEQLQIALVCILPIAKTIFRNIFARFSEKYSTN</sequence>
<dbReference type="InterPro" id="IPR027417">
    <property type="entry name" value="P-loop_NTPase"/>
</dbReference>
<proteinExistence type="inferred from homology"/>
<comment type="cofactor">
    <cofactor evidence="1">
        <name>Mg(2+)</name>
        <dbReference type="ChEBI" id="CHEBI:18420"/>
    </cofactor>
</comment>
<dbReference type="InterPro" id="IPR024283">
    <property type="entry name" value="TOC159_MAD"/>
</dbReference>
<dbReference type="GO" id="GO:0009707">
    <property type="term" value="C:chloroplast outer membrane"/>
    <property type="evidence" value="ECO:0007669"/>
    <property type="project" value="UniProtKB-SubCell"/>
</dbReference>
<evidence type="ECO:0000256" key="15">
    <source>
        <dbReference type="ARBA" id="ARBA00023766"/>
    </source>
</evidence>
<accession>A0A5B7C0E8</accession>
<evidence type="ECO:0000256" key="10">
    <source>
        <dbReference type="ARBA" id="ARBA00022842"/>
    </source>
</evidence>
<evidence type="ECO:0000256" key="16">
    <source>
        <dbReference type="ARBA" id="ARBA00023775"/>
    </source>
</evidence>
<dbReference type="PROSITE" id="PS51720">
    <property type="entry name" value="G_AIG1"/>
    <property type="match status" value="1"/>
</dbReference>
<dbReference type="Pfam" id="PF04548">
    <property type="entry name" value="AIG1"/>
    <property type="match status" value="1"/>
</dbReference>
<reference evidence="19" key="1">
    <citation type="submission" date="2019-08" db="EMBL/GenBank/DDBJ databases">
        <title>Reference gene set and small RNA set construction with multiple tissues from Davidia involucrata Baill.</title>
        <authorList>
            <person name="Yang H."/>
            <person name="Zhou C."/>
            <person name="Li G."/>
            <person name="Wang J."/>
            <person name="Gao P."/>
            <person name="Wang M."/>
            <person name="Wang R."/>
            <person name="Zhao Y."/>
        </authorList>
    </citation>
    <scope>NUCLEOTIDE SEQUENCE</scope>
    <source>
        <tissue evidence="19">Mixed with DoveR01_LX</tissue>
    </source>
</reference>
<feature type="region of interest" description="Disordered" evidence="17">
    <location>
        <begin position="1030"/>
        <end position="1066"/>
    </location>
</feature>
<dbReference type="InterPro" id="IPR005690">
    <property type="entry name" value="Toc86_159"/>
</dbReference>
<evidence type="ECO:0000313" key="19">
    <source>
        <dbReference type="EMBL" id="MPA74325.1"/>
    </source>
</evidence>
<dbReference type="Pfam" id="PF11886">
    <property type="entry name" value="TOC159_MAD"/>
    <property type="match status" value="1"/>
</dbReference>
<feature type="region of interest" description="Disordered" evidence="17">
    <location>
        <begin position="481"/>
        <end position="555"/>
    </location>
</feature>
<comment type="similarity">
    <text evidence="16">Belongs to the TRAFAC class TrmE-Era-EngA-EngB-Septin-like GTPase superfamily. AIG1/Toc34/Toc159-like paraseptin GTPase family. TOC159 subfamily.</text>
</comment>
<dbReference type="PANTHER" id="PTHR10903">
    <property type="entry name" value="GTPASE, IMAP FAMILY MEMBER-RELATED"/>
    <property type="match status" value="1"/>
</dbReference>
<keyword evidence="8" id="KW-0378">Hydrolase</keyword>
<dbReference type="GO" id="GO:0045036">
    <property type="term" value="P:protein targeting to chloroplast"/>
    <property type="evidence" value="ECO:0007669"/>
    <property type="project" value="InterPro"/>
</dbReference>
<keyword evidence="12" id="KW-1133">Transmembrane helix</keyword>
<keyword evidence="14" id="KW-0472">Membrane</keyword>
<dbReference type="GO" id="GO:0046872">
    <property type="term" value="F:metal ion binding"/>
    <property type="evidence" value="ECO:0007669"/>
    <property type="project" value="UniProtKB-KW"/>
</dbReference>
<evidence type="ECO:0000256" key="12">
    <source>
        <dbReference type="ARBA" id="ARBA00022989"/>
    </source>
</evidence>
<dbReference type="GO" id="GO:0005525">
    <property type="term" value="F:GTP binding"/>
    <property type="evidence" value="ECO:0007669"/>
    <property type="project" value="UniProtKB-KW"/>
</dbReference>
<keyword evidence="10" id="KW-0460">Magnesium</keyword>
<evidence type="ECO:0000256" key="11">
    <source>
        <dbReference type="ARBA" id="ARBA00022927"/>
    </source>
</evidence>
<evidence type="ECO:0000256" key="3">
    <source>
        <dbReference type="ARBA" id="ARBA00022528"/>
    </source>
</evidence>
<feature type="domain" description="AIG1-type G" evidence="18">
    <location>
        <begin position="771"/>
        <end position="1005"/>
    </location>
</feature>
<dbReference type="Gene3D" id="3.40.50.300">
    <property type="entry name" value="P-loop containing nucleotide triphosphate hydrolases"/>
    <property type="match status" value="1"/>
</dbReference>
<keyword evidence="11" id="KW-0653">Protein transport</keyword>
<keyword evidence="9" id="KW-1002">Plastid outer membrane</keyword>
<evidence type="ECO:0000256" key="13">
    <source>
        <dbReference type="ARBA" id="ARBA00023134"/>
    </source>
</evidence>
<feature type="compositionally biased region" description="Polar residues" evidence="17">
    <location>
        <begin position="665"/>
        <end position="683"/>
    </location>
</feature>
<comment type="subcellular location">
    <subcellularLocation>
        <location evidence="15">Plastid</location>
        <location evidence="15">Chloroplast outer membrane</location>
        <topology evidence="15">Single-pass membrane protein</topology>
    </subcellularLocation>
</comment>
<evidence type="ECO:0000256" key="17">
    <source>
        <dbReference type="SAM" id="MobiDB-lite"/>
    </source>
</evidence>
<dbReference type="InterPro" id="IPR045058">
    <property type="entry name" value="GIMA/IAN/Toc"/>
</dbReference>
<keyword evidence="3" id="KW-0150">Chloroplast</keyword>
<dbReference type="GO" id="GO:0015031">
    <property type="term" value="P:protein transport"/>
    <property type="evidence" value="ECO:0007669"/>
    <property type="project" value="UniProtKB-KW"/>
</dbReference>
<dbReference type="NCBIfam" id="TIGR00993">
    <property type="entry name" value="3a0901s04IAP86"/>
    <property type="match status" value="1"/>
</dbReference>
<name>A0A5B7C0E8_DAVIN</name>
<evidence type="ECO:0000256" key="6">
    <source>
        <dbReference type="ARBA" id="ARBA00022723"/>
    </source>
</evidence>
<feature type="compositionally biased region" description="Acidic residues" evidence="17">
    <location>
        <begin position="535"/>
        <end position="555"/>
    </location>
</feature>
<feature type="compositionally biased region" description="Polar residues" evidence="17">
    <location>
        <begin position="512"/>
        <end position="524"/>
    </location>
</feature>
<evidence type="ECO:0000256" key="8">
    <source>
        <dbReference type="ARBA" id="ARBA00022801"/>
    </source>
</evidence>
<evidence type="ECO:0000256" key="2">
    <source>
        <dbReference type="ARBA" id="ARBA00022448"/>
    </source>
</evidence>
<feature type="compositionally biased region" description="Acidic residues" evidence="17">
    <location>
        <begin position="1041"/>
        <end position="1062"/>
    </location>
</feature>
<evidence type="ECO:0000256" key="14">
    <source>
        <dbReference type="ARBA" id="ARBA00023136"/>
    </source>
</evidence>
<keyword evidence="6" id="KW-0479">Metal-binding</keyword>
<dbReference type="FunFam" id="3.40.50.300:FF:000413">
    <property type="entry name" value="Translocase of chloroplast 120, chloroplastic"/>
    <property type="match status" value="1"/>
</dbReference>
<evidence type="ECO:0000256" key="4">
    <source>
        <dbReference type="ARBA" id="ARBA00022640"/>
    </source>
</evidence>
<dbReference type="PANTHER" id="PTHR10903:SF127">
    <property type="entry name" value="TRANSLOCASE OF CHLOROPLAST 159, CHLOROPLASTIC-LIKE"/>
    <property type="match status" value="1"/>
</dbReference>
<dbReference type="GO" id="GO:0003924">
    <property type="term" value="F:GTPase activity"/>
    <property type="evidence" value="ECO:0007669"/>
    <property type="project" value="InterPro"/>
</dbReference>
<gene>
    <name evidence="19" type="ORF">Din_043766</name>
</gene>
<evidence type="ECO:0000259" key="18">
    <source>
        <dbReference type="PROSITE" id="PS51720"/>
    </source>
</evidence>
<feature type="compositionally biased region" description="Low complexity" evidence="17">
    <location>
        <begin position="51"/>
        <end position="77"/>
    </location>
</feature>
<feature type="region of interest" description="Disordered" evidence="17">
    <location>
        <begin position="1115"/>
        <end position="1135"/>
    </location>
</feature>
<feature type="region of interest" description="Disordered" evidence="17">
    <location>
        <begin position="665"/>
        <end position="695"/>
    </location>
</feature>
<keyword evidence="2" id="KW-0813">Transport</keyword>
<keyword evidence="5" id="KW-0812">Transmembrane</keyword>
<keyword evidence="13" id="KW-0342">GTP-binding</keyword>
<keyword evidence="4" id="KW-0934">Plastid</keyword>
<feature type="region of interest" description="Disordered" evidence="17">
    <location>
        <begin position="1"/>
        <end position="95"/>
    </location>
</feature>
<organism evidence="19">
    <name type="scientific">Davidia involucrata</name>
    <name type="common">Dove tree</name>
    <dbReference type="NCBI Taxonomy" id="16924"/>
    <lineage>
        <taxon>Eukaryota</taxon>
        <taxon>Viridiplantae</taxon>
        <taxon>Streptophyta</taxon>
        <taxon>Embryophyta</taxon>
        <taxon>Tracheophyta</taxon>
        <taxon>Spermatophyta</taxon>
        <taxon>Magnoliopsida</taxon>
        <taxon>eudicotyledons</taxon>
        <taxon>Gunneridae</taxon>
        <taxon>Pentapetalae</taxon>
        <taxon>asterids</taxon>
        <taxon>Cornales</taxon>
        <taxon>Nyssaceae</taxon>
        <taxon>Davidia</taxon>
    </lineage>
</organism>
<dbReference type="CDD" id="cd01853">
    <property type="entry name" value="Toc34_like"/>
    <property type="match status" value="1"/>
</dbReference>
<evidence type="ECO:0000256" key="1">
    <source>
        <dbReference type="ARBA" id="ARBA00001946"/>
    </source>
</evidence>
<protein>
    <recommendedName>
        <fullName evidence="18">AIG1-type G domain-containing protein</fullName>
    </recommendedName>
</protein>